<evidence type="ECO:0000256" key="4">
    <source>
        <dbReference type="ARBA" id="ARBA00023136"/>
    </source>
</evidence>
<dbReference type="EMBL" id="KN832976">
    <property type="protein sequence ID" value="KIM88662.1"/>
    <property type="molecule type" value="Genomic_DNA"/>
</dbReference>
<keyword evidence="3 6" id="KW-1133">Transmembrane helix</keyword>
<evidence type="ECO:0008006" key="9">
    <source>
        <dbReference type="Google" id="ProtNLM"/>
    </source>
</evidence>
<dbReference type="OrthoDB" id="73612at2759"/>
<proteinExistence type="predicted"/>
<dbReference type="PANTHER" id="PTHR13377:SF3">
    <property type="entry name" value="TRANSMEMBRANE PROTEIN 115"/>
    <property type="match status" value="1"/>
</dbReference>
<comment type="subcellular location">
    <subcellularLocation>
        <location evidence="1">Membrane</location>
        <topology evidence="1">Multi-pass membrane protein</topology>
    </subcellularLocation>
</comment>
<organism evidence="7 8">
    <name type="scientific">Piloderma croceum (strain F 1598)</name>
    <dbReference type="NCBI Taxonomy" id="765440"/>
    <lineage>
        <taxon>Eukaryota</taxon>
        <taxon>Fungi</taxon>
        <taxon>Dikarya</taxon>
        <taxon>Basidiomycota</taxon>
        <taxon>Agaricomycotina</taxon>
        <taxon>Agaricomycetes</taxon>
        <taxon>Agaricomycetidae</taxon>
        <taxon>Atheliales</taxon>
        <taxon>Atheliaceae</taxon>
        <taxon>Piloderma</taxon>
    </lineage>
</organism>
<reference evidence="8" key="2">
    <citation type="submission" date="2015-01" db="EMBL/GenBank/DDBJ databases">
        <title>Evolutionary Origins and Diversification of the Mycorrhizal Mutualists.</title>
        <authorList>
            <consortium name="DOE Joint Genome Institute"/>
            <consortium name="Mycorrhizal Genomics Consortium"/>
            <person name="Kohler A."/>
            <person name="Kuo A."/>
            <person name="Nagy L.G."/>
            <person name="Floudas D."/>
            <person name="Copeland A."/>
            <person name="Barry K.W."/>
            <person name="Cichocki N."/>
            <person name="Veneault-Fourrey C."/>
            <person name="LaButti K."/>
            <person name="Lindquist E.A."/>
            <person name="Lipzen A."/>
            <person name="Lundell T."/>
            <person name="Morin E."/>
            <person name="Murat C."/>
            <person name="Riley R."/>
            <person name="Ohm R."/>
            <person name="Sun H."/>
            <person name="Tunlid A."/>
            <person name="Henrissat B."/>
            <person name="Grigoriev I.V."/>
            <person name="Hibbett D.S."/>
            <person name="Martin F."/>
        </authorList>
    </citation>
    <scope>NUCLEOTIDE SEQUENCE [LARGE SCALE GENOMIC DNA]</scope>
    <source>
        <strain evidence="8">F 1598</strain>
    </source>
</reference>
<dbReference type="PANTHER" id="PTHR13377">
    <property type="entry name" value="PLACENTAL PROTEIN 6"/>
    <property type="match status" value="1"/>
</dbReference>
<dbReference type="InterPro" id="IPR035952">
    <property type="entry name" value="Rhomboid-like_sf"/>
</dbReference>
<evidence type="ECO:0000256" key="2">
    <source>
        <dbReference type="ARBA" id="ARBA00022692"/>
    </source>
</evidence>
<evidence type="ECO:0000256" key="6">
    <source>
        <dbReference type="SAM" id="Phobius"/>
    </source>
</evidence>
<dbReference type="Proteomes" id="UP000054166">
    <property type="component" value="Unassembled WGS sequence"/>
</dbReference>
<dbReference type="Pfam" id="PF08551">
    <property type="entry name" value="DUF1751"/>
    <property type="match status" value="1"/>
</dbReference>
<keyword evidence="8" id="KW-1185">Reference proteome</keyword>
<feature type="transmembrane region" description="Helical" evidence="6">
    <location>
        <begin position="100"/>
        <end position="118"/>
    </location>
</feature>
<dbReference type="STRING" id="765440.A0A0C3CFZ9"/>
<keyword evidence="2 6" id="KW-0812">Transmembrane</keyword>
<dbReference type="InParanoid" id="A0A0C3CFZ9"/>
<feature type="transmembrane region" description="Helical" evidence="6">
    <location>
        <begin position="71"/>
        <end position="88"/>
    </location>
</feature>
<accession>A0A0C3CFZ9</accession>
<evidence type="ECO:0000313" key="7">
    <source>
        <dbReference type="EMBL" id="KIM88662.1"/>
    </source>
</evidence>
<dbReference type="GO" id="GO:0005794">
    <property type="term" value="C:Golgi apparatus"/>
    <property type="evidence" value="ECO:0007669"/>
    <property type="project" value="TreeGrafter"/>
</dbReference>
<feature type="transmembrane region" description="Helical" evidence="6">
    <location>
        <begin position="175"/>
        <end position="205"/>
    </location>
</feature>
<dbReference type="GO" id="GO:0006890">
    <property type="term" value="P:retrograde vesicle-mediated transport, Golgi to endoplasmic reticulum"/>
    <property type="evidence" value="ECO:0007669"/>
    <property type="project" value="InterPro"/>
</dbReference>
<feature type="compositionally biased region" description="Basic and acidic residues" evidence="5">
    <location>
        <begin position="281"/>
        <end position="291"/>
    </location>
</feature>
<gene>
    <name evidence="7" type="ORF">PILCRDRAFT_234360</name>
</gene>
<evidence type="ECO:0000256" key="1">
    <source>
        <dbReference type="ARBA" id="ARBA00004141"/>
    </source>
</evidence>
<dbReference type="FunFam" id="1.20.1540.10:FF:000004">
    <property type="entry name" value="Transmembrane protein 115"/>
    <property type="match status" value="1"/>
</dbReference>
<sequence>MAILSSPLQYLAAVPPVTRAWTAATVVSTLFYFWVAWKTHNDYAPYITLVPGSSIFYPWTFLSSALVETSIIELVITLIVIPASLRYLERLWGTIETIKFMVVSIVVSNIIAFAFNWIEFAATRNADLFLYGMQYHGQMSLLTAVLVAFTQVIPEHQVQIMGVIKTRVKQLPMAYLTFSTVMTIIGFQCPYIVIQFAWLVSWVWLRFYKKNTGDVVGGGDSYGDRSETFALIYWFPPFVHKPISVLANTTYALATKLHLIPVSGSDVESGGYSQVPGSARAEAERRRYAQS</sequence>
<dbReference type="SUPFAM" id="SSF144091">
    <property type="entry name" value="Rhomboid-like"/>
    <property type="match status" value="1"/>
</dbReference>
<feature type="region of interest" description="Disordered" evidence="5">
    <location>
        <begin position="266"/>
        <end position="291"/>
    </location>
</feature>
<dbReference type="AlphaFoldDB" id="A0A0C3CFZ9"/>
<reference evidence="7 8" key="1">
    <citation type="submission" date="2014-04" db="EMBL/GenBank/DDBJ databases">
        <authorList>
            <consortium name="DOE Joint Genome Institute"/>
            <person name="Kuo A."/>
            <person name="Tarkka M."/>
            <person name="Buscot F."/>
            <person name="Kohler A."/>
            <person name="Nagy L.G."/>
            <person name="Floudas D."/>
            <person name="Copeland A."/>
            <person name="Barry K.W."/>
            <person name="Cichocki N."/>
            <person name="Veneault-Fourrey C."/>
            <person name="LaButti K."/>
            <person name="Lindquist E.A."/>
            <person name="Lipzen A."/>
            <person name="Lundell T."/>
            <person name="Morin E."/>
            <person name="Murat C."/>
            <person name="Sun H."/>
            <person name="Tunlid A."/>
            <person name="Henrissat B."/>
            <person name="Grigoriev I.V."/>
            <person name="Hibbett D.S."/>
            <person name="Martin F."/>
            <person name="Nordberg H.P."/>
            <person name="Cantor M.N."/>
            <person name="Hua S.X."/>
        </authorList>
    </citation>
    <scope>NUCLEOTIDE SEQUENCE [LARGE SCALE GENOMIC DNA]</scope>
    <source>
        <strain evidence="7 8">F 1598</strain>
    </source>
</reference>
<evidence type="ECO:0000256" key="3">
    <source>
        <dbReference type="ARBA" id="ARBA00022989"/>
    </source>
</evidence>
<dbReference type="InterPro" id="IPR013861">
    <property type="entry name" value="TMEM115/Pdh1/Rbl19"/>
</dbReference>
<feature type="transmembrane region" description="Helical" evidence="6">
    <location>
        <begin position="44"/>
        <end position="65"/>
    </location>
</feature>
<evidence type="ECO:0000313" key="8">
    <source>
        <dbReference type="Proteomes" id="UP000054166"/>
    </source>
</evidence>
<dbReference type="GO" id="GO:0016020">
    <property type="term" value="C:membrane"/>
    <property type="evidence" value="ECO:0007669"/>
    <property type="project" value="UniProtKB-SubCell"/>
</dbReference>
<dbReference type="Gene3D" id="1.20.1540.10">
    <property type="entry name" value="Rhomboid-like"/>
    <property type="match status" value="1"/>
</dbReference>
<dbReference type="HOGENOM" id="CLU_043563_1_1_1"/>
<feature type="transmembrane region" description="Helical" evidence="6">
    <location>
        <begin position="20"/>
        <end position="37"/>
    </location>
</feature>
<dbReference type="SMART" id="SM01160">
    <property type="entry name" value="DUF1751"/>
    <property type="match status" value="1"/>
</dbReference>
<evidence type="ECO:0000256" key="5">
    <source>
        <dbReference type="SAM" id="MobiDB-lite"/>
    </source>
</evidence>
<name>A0A0C3CFZ9_PILCF</name>
<keyword evidence="4 6" id="KW-0472">Membrane</keyword>
<protein>
    <recommendedName>
        <fullName evidence="9">DUF1751-domain-containing protein</fullName>
    </recommendedName>
</protein>